<dbReference type="InterPro" id="IPR003890">
    <property type="entry name" value="MIF4G-like_typ-3"/>
</dbReference>
<dbReference type="InterPro" id="IPR016024">
    <property type="entry name" value="ARM-type_fold"/>
</dbReference>
<dbReference type="PANTHER" id="PTHR12839">
    <property type="entry name" value="NONSENSE-MEDIATED MRNA DECAY PROTEIN 2 UP-FRAMESHIFT SUPPRESSOR 2"/>
    <property type="match status" value="1"/>
</dbReference>
<dbReference type="EMBL" id="KZ994895">
    <property type="protein sequence ID" value="RKO91807.1"/>
    <property type="molecule type" value="Genomic_DNA"/>
</dbReference>
<dbReference type="GO" id="GO:0035145">
    <property type="term" value="C:exon-exon junction complex"/>
    <property type="evidence" value="ECO:0007669"/>
    <property type="project" value="TreeGrafter"/>
</dbReference>
<keyword evidence="2" id="KW-0963">Cytoplasm</keyword>
<dbReference type="InterPro" id="IPR039762">
    <property type="entry name" value="Nmd2/UPF2"/>
</dbReference>
<gene>
    <name evidence="5" type="ORF">BDK51DRAFT_20821</name>
</gene>
<dbReference type="Gene3D" id="4.10.80.160">
    <property type="match status" value="1"/>
</dbReference>
<dbReference type="SMART" id="SM00543">
    <property type="entry name" value="MIF4G"/>
    <property type="match status" value="3"/>
</dbReference>
<keyword evidence="6" id="KW-1185">Reference proteome</keyword>
<evidence type="ECO:0000313" key="6">
    <source>
        <dbReference type="Proteomes" id="UP000269721"/>
    </source>
</evidence>
<dbReference type="AlphaFoldDB" id="A0A4V1IRZ8"/>
<name>A0A4V1IRZ8_9FUNG</name>
<feature type="compositionally biased region" description="Acidic residues" evidence="3">
    <location>
        <begin position="866"/>
        <end position="883"/>
    </location>
</feature>
<feature type="domain" description="MIF4G" evidence="4">
    <location>
        <begin position="415"/>
        <end position="600"/>
    </location>
</feature>
<dbReference type="FunFam" id="1.25.40.180:FF:000037">
    <property type="entry name" value="Nonsense-mediated mRNA decay factor (Upf2)"/>
    <property type="match status" value="1"/>
</dbReference>
<dbReference type="Pfam" id="PF04050">
    <property type="entry name" value="Upf2"/>
    <property type="match status" value="1"/>
</dbReference>
<evidence type="ECO:0000256" key="2">
    <source>
        <dbReference type="ARBA" id="ARBA00022490"/>
    </source>
</evidence>
<dbReference type="GO" id="GO:0000184">
    <property type="term" value="P:nuclear-transcribed mRNA catabolic process, nonsense-mediated decay"/>
    <property type="evidence" value="ECO:0007669"/>
    <property type="project" value="InterPro"/>
</dbReference>
<feature type="domain" description="MIF4G" evidence="4">
    <location>
        <begin position="615"/>
        <end position="823"/>
    </location>
</feature>
<feature type="domain" description="MIF4G" evidence="4">
    <location>
        <begin position="29"/>
        <end position="263"/>
    </location>
</feature>
<dbReference type="Gene3D" id="1.25.40.180">
    <property type="match status" value="3"/>
</dbReference>
<dbReference type="InterPro" id="IPR007193">
    <property type="entry name" value="Upf2/Nmd2_C"/>
</dbReference>
<accession>A0A4V1IRZ8</accession>
<reference evidence="6" key="1">
    <citation type="journal article" date="2018" name="Nat. Microbiol.">
        <title>Leveraging single-cell genomics to expand the fungal tree of life.</title>
        <authorList>
            <person name="Ahrendt S.R."/>
            <person name="Quandt C.A."/>
            <person name="Ciobanu D."/>
            <person name="Clum A."/>
            <person name="Salamov A."/>
            <person name="Andreopoulos B."/>
            <person name="Cheng J.F."/>
            <person name="Woyke T."/>
            <person name="Pelin A."/>
            <person name="Henrissat B."/>
            <person name="Reynolds N.K."/>
            <person name="Benny G.L."/>
            <person name="Smith M.E."/>
            <person name="James T.Y."/>
            <person name="Grigoriev I.V."/>
        </authorList>
    </citation>
    <scope>NUCLEOTIDE SEQUENCE [LARGE SCALE GENOMIC DNA]</scope>
</reference>
<evidence type="ECO:0000259" key="4">
    <source>
        <dbReference type="SMART" id="SM00543"/>
    </source>
</evidence>
<dbReference type="Pfam" id="PF02854">
    <property type="entry name" value="MIF4G"/>
    <property type="match status" value="3"/>
</dbReference>
<organism evidence="5 6">
    <name type="scientific">Blyttiomyces helicus</name>
    <dbReference type="NCBI Taxonomy" id="388810"/>
    <lineage>
        <taxon>Eukaryota</taxon>
        <taxon>Fungi</taxon>
        <taxon>Fungi incertae sedis</taxon>
        <taxon>Chytridiomycota</taxon>
        <taxon>Chytridiomycota incertae sedis</taxon>
        <taxon>Chytridiomycetes</taxon>
        <taxon>Chytridiomycetes incertae sedis</taxon>
        <taxon>Blyttiomyces</taxon>
    </lineage>
</organism>
<dbReference type="OrthoDB" id="27832at2759"/>
<evidence type="ECO:0000256" key="3">
    <source>
        <dbReference type="SAM" id="MobiDB-lite"/>
    </source>
</evidence>
<feature type="region of interest" description="Disordered" evidence="3">
    <location>
        <begin position="851"/>
        <end position="898"/>
    </location>
</feature>
<feature type="region of interest" description="Disordered" evidence="3">
    <location>
        <begin position="368"/>
        <end position="399"/>
    </location>
</feature>
<proteinExistence type="predicted"/>
<dbReference type="GO" id="GO:0005737">
    <property type="term" value="C:cytoplasm"/>
    <property type="evidence" value="ECO:0007669"/>
    <property type="project" value="UniProtKB-SubCell"/>
</dbReference>
<dbReference type="SUPFAM" id="SSF48371">
    <property type="entry name" value="ARM repeat"/>
    <property type="match status" value="2"/>
</dbReference>
<protein>
    <submittedName>
        <fullName evidence="5">Armadillo-type protein</fullName>
    </submittedName>
</protein>
<evidence type="ECO:0000313" key="5">
    <source>
        <dbReference type="EMBL" id="RKO91807.1"/>
    </source>
</evidence>
<feature type="region of interest" description="Disordered" evidence="3">
    <location>
        <begin position="205"/>
        <end position="224"/>
    </location>
</feature>
<comment type="subcellular location">
    <subcellularLocation>
        <location evidence="1">Cytoplasm</location>
    </subcellularLocation>
</comment>
<sequence length="1048" mass="117700">MSADLRPSDLSNLIGLVDLSTFKNLDGSIKKNTSFIKKLKTNLTSEYLPALSKELLSLKLEKYLSEIVAALSEARLKTSSDIWAAVEISSLLHQRFADLSTPLVSAIVKQLGPPPTPASLNALTPETREKDEATRLGKQRIALRLLGELVVVGIVKPVSNGKEALIVTVLKELFATDKEHLNLPLAVAFVKFLGEYFLGKSLKKSRDRSGSISSTSGKPAVDSPLVTKEVQDSVRAILLEYFTAVQRRLVRDQKRVRQIDNSNNEHFIARGEINEERQERYEKALKSYEKLLESTQVLADYLDQEMPDLPEDTEATKIGIGVLEGSKDVAEKDPNSGPWEDDDAKAFYEHIIDLRNLVPAIFLGEKKEKEEEPAADDSELDKIRPISPLKDSTEDLEADADGAAPAALSSHIALQNLLTRLPSALNRDTVDQIAVEFAFLNSKGARKKLARVLLSVDRRRLDLLPYYARLIATLNPYMPDLGAAILETSFHGHQKRKEQVFIEDKIKNIRFIGELTKFKVTPNHVVYHCLKVLLENFKFHNVELACSLLESCGRFLYKSPSTHARTANYLDFLMRNKNIKHIDNRQALMIDNTYYQCNPPDRPAISVKERPPLESYMRKLIYTDLSRKSLDKVLKQLRKIDWESSATRRVLAKLFSKIWKVKFSHLELMAYLVAELARYHPDFGITVVDNALEEVRIGLELNIFKWNQRRIATVKFLGELYNYRMVESGVIFDTLYLLVNFGHEGNMPRPLVSSPIDAAHDFFRVRLCCTLLDTCGHYIDRGSQALRMEEFLVYFQMYIYTKVRPPMDIEFVISETFELLRPNMAVLSCYEEAVEEVNRLVMQRAGSNGAAGASALGASGGNAAGSDEEDDDDGGDSDDEEGGDGARGGGSGENDDPVDAEVEGVMLVDADDDAVVVHMDESYDAEADEDFEREFARTMAESLESRKFERKPAVFDVPIPSLKGVKGSDAPERDLEDGVAFTLLTKKGNKQQAKVMALPADSTFVLSTRIKQEAEQEEKLQLKQLVLNYELNYEERERLEGGYYGSGN</sequence>
<dbReference type="GO" id="GO:0003723">
    <property type="term" value="F:RNA binding"/>
    <property type="evidence" value="ECO:0007669"/>
    <property type="project" value="InterPro"/>
</dbReference>
<dbReference type="PANTHER" id="PTHR12839:SF7">
    <property type="entry name" value="REGULATOR OF NONSENSE TRANSCRIPTS 2"/>
    <property type="match status" value="1"/>
</dbReference>
<dbReference type="Proteomes" id="UP000269721">
    <property type="component" value="Unassembled WGS sequence"/>
</dbReference>
<evidence type="ECO:0000256" key="1">
    <source>
        <dbReference type="ARBA" id="ARBA00004496"/>
    </source>
</evidence>